<dbReference type="AlphaFoldDB" id="A0A2P2P5Q1"/>
<dbReference type="EMBL" id="GGEC01069588">
    <property type="protein sequence ID" value="MBX50072.1"/>
    <property type="molecule type" value="Transcribed_RNA"/>
</dbReference>
<proteinExistence type="predicted"/>
<accession>A0A2P2P5Q1</accession>
<sequence length="63" mass="7324">MSTKFEYFQIGWVLNKYIVSCSIKVLQRSNFCCVRAITQEANLCAGEVYLSRCLFKLLLVPFH</sequence>
<name>A0A2P2P5Q1_RHIMU</name>
<organism evidence="1">
    <name type="scientific">Rhizophora mucronata</name>
    <name type="common">Asiatic mangrove</name>
    <dbReference type="NCBI Taxonomy" id="61149"/>
    <lineage>
        <taxon>Eukaryota</taxon>
        <taxon>Viridiplantae</taxon>
        <taxon>Streptophyta</taxon>
        <taxon>Embryophyta</taxon>
        <taxon>Tracheophyta</taxon>
        <taxon>Spermatophyta</taxon>
        <taxon>Magnoliopsida</taxon>
        <taxon>eudicotyledons</taxon>
        <taxon>Gunneridae</taxon>
        <taxon>Pentapetalae</taxon>
        <taxon>rosids</taxon>
        <taxon>fabids</taxon>
        <taxon>Malpighiales</taxon>
        <taxon>Rhizophoraceae</taxon>
        <taxon>Rhizophora</taxon>
    </lineage>
</organism>
<protein>
    <submittedName>
        <fullName evidence="1">Uncharacterized protein</fullName>
    </submittedName>
</protein>
<evidence type="ECO:0000313" key="1">
    <source>
        <dbReference type="EMBL" id="MBX50072.1"/>
    </source>
</evidence>
<reference evidence="1" key="1">
    <citation type="submission" date="2018-02" db="EMBL/GenBank/DDBJ databases">
        <title>Rhizophora mucronata_Transcriptome.</title>
        <authorList>
            <person name="Meera S.P."/>
            <person name="Sreeshan A."/>
            <person name="Augustine A."/>
        </authorList>
    </citation>
    <scope>NUCLEOTIDE SEQUENCE</scope>
    <source>
        <tissue evidence="1">Leaf</tissue>
    </source>
</reference>